<name>A0AAV4MAX1_CAEEX</name>
<dbReference type="AlphaFoldDB" id="A0AAV4MAX1"/>
<comment type="caution">
    <text evidence="1">The sequence shown here is derived from an EMBL/GenBank/DDBJ whole genome shotgun (WGS) entry which is preliminary data.</text>
</comment>
<reference evidence="1 2" key="1">
    <citation type="submission" date="2021-06" db="EMBL/GenBank/DDBJ databases">
        <title>Caerostris extrusa draft genome.</title>
        <authorList>
            <person name="Kono N."/>
            <person name="Arakawa K."/>
        </authorList>
    </citation>
    <scope>NUCLEOTIDE SEQUENCE [LARGE SCALE GENOMIC DNA]</scope>
</reference>
<evidence type="ECO:0000313" key="1">
    <source>
        <dbReference type="EMBL" id="GIX69534.1"/>
    </source>
</evidence>
<keyword evidence="2" id="KW-1185">Reference proteome</keyword>
<proteinExistence type="predicted"/>
<dbReference type="Proteomes" id="UP001054945">
    <property type="component" value="Unassembled WGS sequence"/>
</dbReference>
<evidence type="ECO:0000313" key="2">
    <source>
        <dbReference type="Proteomes" id="UP001054945"/>
    </source>
</evidence>
<protein>
    <submittedName>
        <fullName evidence="1">Uncharacterized protein</fullName>
    </submittedName>
</protein>
<organism evidence="1 2">
    <name type="scientific">Caerostris extrusa</name>
    <name type="common">Bark spider</name>
    <name type="synonym">Caerostris bankana</name>
    <dbReference type="NCBI Taxonomy" id="172846"/>
    <lineage>
        <taxon>Eukaryota</taxon>
        <taxon>Metazoa</taxon>
        <taxon>Ecdysozoa</taxon>
        <taxon>Arthropoda</taxon>
        <taxon>Chelicerata</taxon>
        <taxon>Arachnida</taxon>
        <taxon>Araneae</taxon>
        <taxon>Araneomorphae</taxon>
        <taxon>Entelegynae</taxon>
        <taxon>Araneoidea</taxon>
        <taxon>Araneidae</taxon>
        <taxon>Caerostris</taxon>
    </lineage>
</organism>
<accession>A0AAV4MAX1</accession>
<dbReference type="EMBL" id="BPLR01019594">
    <property type="protein sequence ID" value="GIX69534.1"/>
    <property type="molecule type" value="Genomic_DNA"/>
</dbReference>
<sequence length="90" mass="10261">MTQNLQIDFETLIRKYPSFEPQSNIYPREKAIKPGAINIPFLKGGKTPTPTILFEWVATKEGLLCRLIVSPPPKVMDHDPFVCTIRPPRI</sequence>
<gene>
    <name evidence="1" type="ORF">CEXT_743601</name>
</gene>